<dbReference type="Pfam" id="PF00571">
    <property type="entry name" value="CBS"/>
    <property type="match status" value="2"/>
</dbReference>
<keyword evidence="15" id="KW-1185">Reference proteome</keyword>
<dbReference type="InterPro" id="IPR036052">
    <property type="entry name" value="TrpB-like_PALP_sf"/>
</dbReference>
<dbReference type="SUPFAM" id="SSF53686">
    <property type="entry name" value="Tryptophan synthase beta subunit-like PLP-dependent enzymes"/>
    <property type="match status" value="1"/>
</dbReference>
<dbReference type="AlphaFoldDB" id="A0A0F2T6I2"/>
<name>A0A0F2T6I2_STRR3</name>
<evidence type="ECO:0000256" key="8">
    <source>
        <dbReference type="ARBA" id="ARBA00026192"/>
    </source>
</evidence>
<dbReference type="Proteomes" id="UP000033699">
    <property type="component" value="Unassembled WGS sequence"/>
</dbReference>
<evidence type="ECO:0000259" key="13">
    <source>
        <dbReference type="PROSITE" id="PS51371"/>
    </source>
</evidence>
<accession>A0A0F2T6I2</accession>
<dbReference type="InterPro" id="IPR001926">
    <property type="entry name" value="TrpB-like_PALP"/>
</dbReference>
<keyword evidence="7" id="KW-0456">Lyase</keyword>
<dbReference type="Pfam" id="PF00291">
    <property type="entry name" value="PALP"/>
    <property type="match status" value="1"/>
</dbReference>
<dbReference type="GO" id="GO:0019343">
    <property type="term" value="P:cysteine biosynthetic process via cystathionine"/>
    <property type="evidence" value="ECO:0007669"/>
    <property type="project" value="InterPro"/>
</dbReference>
<dbReference type="GO" id="GO:0016765">
    <property type="term" value="F:transferase activity, transferring alkyl or aryl (other than methyl) groups"/>
    <property type="evidence" value="ECO:0007669"/>
    <property type="project" value="UniProtKB-ARBA"/>
</dbReference>
<comment type="similarity">
    <text evidence="3">Belongs to the cysteine synthase/cystathionine beta-synthase family.</text>
</comment>
<evidence type="ECO:0000256" key="7">
    <source>
        <dbReference type="ARBA" id="ARBA00023239"/>
    </source>
</evidence>
<reference evidence="14 15" key="1">
    <citation type="submission" date="2015-02" db="EMBL/GenBank/DDBJ databases">
        <authorList>
            <person name="Ju K.-S."/>
            <person name="Doroghazi J.R."/>
            <person name="Metcalf W."/>
        </authorList>
    </citation>
    <scope>NUCLEOTIDE SEQUENCE [LARGE SCALE GENOMIC DNA]</scope>
    <source>
        <strain evidence="14 15">ATCC 31215</strain>
    </source>
</reference>
<dbReference type="InterPro" id="IPR050214">
    <property type="entry name" value="Cys_Synth/Cystath_Beta-Synth"/>
</dbReference>
<dbReference type="InterPro" id="IPR005857">
    <property type="entry name" value="Cysta_beta_synth"/>
</dbReference>
<dbReference type="InterPro" id="IPR000644">
    <property type="entry name" value="CBS_dom"/>
</dbReference>
<evidence type="ECO:0000256" key="6">
    <source>
        <dbReference type="ARBA" id="ARBA00023122"/>
    </source>
</evidence>
<dbReference type="EC" id="4.2.1.22" evidence="4 10"/>
<evidence type="ECO:0000256" key="9">
    <source>
        <dbReference type="ARBA" id="ARBA00047490"/>
    </source>
</evidence>
<comment type="pathway">
    <text evidence="2">Amino-acid biosynthesis; L-cysteine biosynthesis; L-cysteine from L-homocysteine and L-serine: step 1/2.</text>
</comment>
<dbReference type="NCBIfam" id="TIGR01137">
    <property type="entry name" value="cysta_beta"/>
    <property type="match status" value="1"/>
</dbReference>
<evidence type="ECO:0000256" key="3">
    <source>
        <dbReference type="ARBA" id="ARBA00007103"/>
    </source>
</evidence>
<keyword evidence="5" id="KW-0663">Pyridoxal phosphate</keyword>
<feature type="region of interest" description="Disordered" evidence="12">
    <location>
        <begin position="142"/>
        <end position="162"/>
    </location>
</feature>
<dbReference type="RefSeq" id="WP_045703074.1">
    <property type="nucleotide sequence ID" value="NZ_JZKH01000090.1"/>
</dbReference>
<dbReference type="PANTHER" id="PTHR10314">
    <property type="entry name" value="CYSTATHIONINE BETA-SYNTHASE"/>
    <property type="match status" value="1"/>
</dbReference>
<evidence type="ECO:0000256" key="4">
    <source>
        <dbReference type="ARBA" id="ARBA00012041"/>
    </source>
</evidence>
<evidence type="ECO:0000256" key="5">
    <source>
        <dbReference type="ARBA" id="ARBA00022898"/>
    </source>
</evidence>
<dbReference type="GO" id="GO:0005737">
    <property type="term" value="C:cytoplasm"/>
    <property type="evidence" value="ECO:0007669"/>
    <property type="project" value="InterPro"/>
</dbReference>
<gene>
    <name evidence="14" type="ORF">VM95_30985</name>
</gene>
<comment type="catalytic activity">
    <reaction evidence="9">
        <text>L-homocysteine + L-serine = L,L-cystathionine + H2O</text>
        <dbReference type="Rhea" id="RHEA:10112"/>
        <dbReference type="ChEBI" id="CHEBI:15377"/>
        <dbReference type="ChEBI" id="CHEBI:33384"/>
        <dbReference type="ChEBI" id="CHEBI:58161"/>
        <dbReference type="ChEBI" id="CHEBI:58199"/>
        <dbReference type="EC" id="4.2.1.22"/>
    </reaction>
</comment>
<protein>
    <recommendedName>
        <fullName evidence="8 10">Cystathionine beta-synthase</fullName>
        <ecNumber evidence="4 10">4.2.1.22</ecNumber>
    </recommendedName>
</protein>
<keyword evidence="6 11" id="KW-0129">CBS domain</keyword>
<dbReference type="SUPFAM" id="SSF54631">
    <property type="entry name" value="CBS-domain pair"/>
    <property type="match status" value="1"/>
</dbReference>
<evidence type="ECO:0000256" key="11">
    <source>
        <dbReference type="PROSITE-ProRule" id="PRU00703"/>
    </source>
</evidence>
<organism evidence="14 15">
    <name type="scientific">Streptomyces rubellomurinus (strain ATCC 31215)</name>
    <dbReference type="NCBI Taxonomy" id="359131"/>
    <lineage>
        <taxon>Bacteria</taxon>
        <taxon>Bacillati</taxon>
        <taxon>Actinomycetota</taxon>
        <taxon>Actinomycetes</taxon>
        <taxon>Kitasatosporales</taxon>
        <taxon>Streptomycetaceae</taxon>
        <taxon>Streptomyces</taxon>
    </lineage>
</organism>
<dbReference type="PROSITE" id="PS00901">
    <property type="entry name" value="CYS_SYNTHASE"/>
    <property type="match status" value="1"/>
</dbReference>
<dbReference type="InterPro" id="IPR046342">
    <property type="entry name" value="CBS_dom_sf"/>
</dbReference>
<evidence type="ECO:0000313" key="15">
    <source>
        <dbReference type="Proteomes" id="UP000033699"/>
    </source>
</evidence>
<evidence type="ECO:0000313" key="14">
    <source>
        <dbReference type="EMBL" id="KJS58823.1"/>
    </source>
</evidence>
<dbReference type="CDD" id="cd01561">
    <property type="entry name" value="CBS_like"/>
    <property type="match status" value="1"/>
</dbReference>
<comment type="cofactor">
    <cofactor evidence="1">
        <name>pyridoxal 5'-phosphate</name>
        <dbReference type="ChEBI" id="CHEBI:597326"/>
    </cofactor>
</comment>
<dbReference type="Gene3D" id="3.40.50.1100">
    <property type="match status" value="2"/>
</dbReference>
<evidence type="ECO:0000256" key="10">
    <source>
        <dbReference type="NCBIfam" id="TIGR01137"/>
    </source>
</evidence>
<dbReference type="Gene3D" id="3.10.580.10">
    <property type="entry name" value="CBS-domain"/>
    <property type="match status" value="1"/>
</dbReference>
<dbReference type="PROSITE" id="PS51371">
    <property type="entry name" value="CBS"/>
    <property type="match status" value="1"/>
</dbReference>
<feature type="domain" description="CBS" evidence="13">
    <location>
        <begin position="340"/>
        <end position="405"/>
    </location>
</feature>
<comment type="caution">
    <text evidence="14">The sequence shown here is derived from an EMBL/GenBank/DDBJ whole genome shotgun (WGS) entry which is preliminary data.</text>
</comment>
<dbReference type="SMART" id="SM00116">
    <property type="entry name" value="CBS"/>
    <property type="match status" value="2"/>
</dbReference>
<evidence type="ECO:0000256" key="2">
    <source>
        <dbReference type="ARBA" id="ARBA00005003"/>
    </source>
</evidence>
<dbReference type="FunFam" id="3.40.50.1100:FF:000118">
    <property type="entry name" value="Related to CYS4-cystathionine beta-synthase"/>
    <property type="match status" value="1"/>
</dbReference>
<dbReference type="EMBL" id="JZKH01000090">
    <property type="protein sequence ID" value="KJS58823.1"/>
    <property type="molecule type" value="Genomic_DNA"/>
</dbReference>
<dbReference type="PATRIC" id="fig|359131.3.peg.7706"/>
<dbReference type="FunFam" id="3.40.50.1100:FF:000003">
    <property type="entry name" value="Cystathionine beta-synthase"/>
    <property type="match status" value="1"/>
</dbReference>
<evidence type="ECO:0000256" key="1">
    <source>
        <dbReference type="ARBA" id="ARBA00001933"/>
    </source>
</evidence>
<dbReference type="OrthoDB" id="9805733at2"/>
<proteinExistence type="inferred from homology"/>
<dbReference type="InterPro" id="IPR001216">
    <property type="entry name" value="P-phosphate_BS"/>
</dbReference>
<evidence type="ECO:0000256" key="12">
    <source>
        <dbReference type="SAM" id="MobiDB-lite"/>
    </source>
</evidence>
<dbReference type="GO" id="GO:0006535">
    <property type="term" value="P:cysteine biosynthetic process from serine"/>
    <property type="evidence" value="ECO:0007669"/>
    <property type="project" value="InterPro"/>
</dbReference>
<dbReference type="GO" id="GO:0004122">
    <property type="term" value="F:cystathionine beta-synthase activity"/>
    <property type="evidence" value="ECO:0007669"/>
    <property type="project" value="UniProtKB-UniRule"/>
</dbReference>
<sequence>MRYHNSIIDLVGNTPLVKLNKVTEGISATVLAKVEYFNPGGSVKDRIAMRMIEAAEASGALKPGGTIVEPTSGNTGVGLAIVAQQKGYKCIFVCPDKVSTDKINTLRAYGAEVVVCPTAVAPEHPDSYYNVSDRLVRETPNAWKPDQYSNPDNPASHYHSTGPELWEQTEGRITHFVAGVGTGGTISGTGNYLKEVSGGKVKVIGADPEGSVYSGGTGRPYLVEGVGEDFWPTAYDRGVADGIVAVSDKDSFQMTRRLAKEEGLLVGGSCGMAVVAALEVAKELGPDDVVVVLLPDGGRGYLSKIFNDDWMADYGFLPSATDEAHIGEVLARKETIEQGGVPQFVHMHPNETVAEAVRVLREYGVSQMPVVSPGAGHPDIMAGEVIGSVVEKLLLEGIFAKEIELTDTLDKVMSKPLPVVGSGETVTNLMTVLEKADAAVVLVEGKPQGIVTRQDLLGYLTGRAAH</sequence>